<evidence type="ECO:0000313" key="10">
    <source>
        <dbReference type="EMBL" id="KHJ56234.1"/>
    </source>
</evidence>
<evidence type="ECO:0000256" key="3">
    <source>
        <dbReference type="ARBA" id="ARBA00022475"/>
    </source>
</evidence>
<evidence type="ECO:0000313" key="11">
    <source>
        <dbReference type="Proteomes" id="UP000030826"/>
    </source>
</evidence>
<dbReference type="OrthoDB" id="9816060at2"/>
<feature type="transmembrane region" description="Helical" evidence="9">
    <location>
        <begin position="70"/>
        <end position="91"/>
    </location>
</feature>
<feature type="transmembrane region" description="Helical" evidence="9">
    <location>
        <begin position="103"/>
        <end position="124"/>
    </location>
</feature>
<dbReference type="Proteomes" id="UP000030826">
    <property type="component" value="Unassembled WGS sequence"/>
</dbReference>
<comment type="caution">
    <text evidence="10">The sequence shown here is derived from an EMBL/GenBank/DDBJ whole genome shotgun (WGS) entry which is preliminary data.</text>
</comment>
<dbReference type="PANTHER" id="PTHR39342">
    <property type="entry name" value="UPF0283 MEMBRANE PROTEIN YCJF"/>
    <property type="match status" value="1"/>
</dbReference>
<evidence type="ECO:0000256" key="8">
    <source>
        <dbReference type="SAM" id="MobiDB-lite"/>
    </source>
</evidence>
<evidence type="ECO:0000256" key="7">
    <source>
        <dbReference type="ARBA" id="ARBA00023136"/>
    </source>
</evidence>
<dbReference type="PANTHER" id="PTHR39342:SF1">
    <property type="entry name" value="UPF0283 MEMBRANE PROTEIN YCJF"/>
    <property type="match status" value="1"/>
</dbReference>
<evidence type="ECO:0000256" key="9">
    <source>
        <dbReference type="SAM" id="Phobius"/>
    </source>
</evidence>
<dbReference type="InterPro" id="IPR006507">
    <property type="entry name" value="UPF0283"/>
</dbReference>
<name>A0A0B1Q747_9HYPH</name>
<reference evidence="10 11" key="1">
    <citation type="submission" date="2014-09" db="EMBL/GenBank/DDBJ databases">
        <title>Isolation and characterization of Aurantimonas altamirensis ON-56566 from clinical sample following a dog bite.</title>
        <authorList>
            <person name="Eshaghi A."/>
            <person name="Li A."/>
            <person name="Shahinas D."/>
            <person name="Bahn P."/>
            <person name="Kus J.V."/>
            <person name="Patel S.N."/>
        </authorList>
    </citation>
    <scope>NUCLEOTIDE SEQUENCE [LARGE SCALE GENOMIC DNA]</scope>
    <source>
        <strain evidence="10 11">ON-56566</strain>
    </source>
</reference>
<gene>
    <name evidence="10" type="ORF">LA66_06540</name>
</gene>
<keyword evidence="7 9" id="KW-0472">Membrane</keyword>
<dbReference type="EMBL" id="JRFJ01000001">
    <property type="protein sequence ID" value="KHJ56234.1"/>
    <property type="molecule type" value="Genomic_DNA"/>
</dbReference>
<protein>
    <submittedName>
        <fullName evidence="10">Membrane protein</fullName>
    </submittedName>
</protein>
<keyword evidence="5 9" id="KW-0812">Transmembrane</keyword>
<accession>A0A0B1Q747</accession>
<evidence type="ECO:0000256" key="1">
    <source>
        <dbReference type="ARBA" id="ARBA00004429"/>
    </source>
</evidence>
<dbReference type="GO" id="GO:0005886">
    <property type="term" value="C:plasma membrane"/>
    <property type="evidence" value="ECO:0007669"/>
    <property type="project" value="UniProtKB-SubCell"/>
</dbReference>
<dbReference type="RefSeq" id="WP_039189759.1">
    <property type="nucleotide sequence ID" value="NZ_JRFJ01000001.1"/>
</dbReference>
<evidence type="ECO:0000256" key="2">
    <source>
        <dbReference type="ARBA" id="ARBA00008255"/>
    </source>
</evidence>
<organism evidence="10 11">
    <name type="scientific">Aureimonas altamirensis</name>
    <dbReference type="NCBI Taxonomy" id="370622"/>
    <lineage>
        <taxon>Bacteria</taxon>
        <taxon>Pseudomonadati</taxon>
        <taxon>Pseudomonadota</taxon>
        <taxon>Alphaproteobacteria</taxon>
        <taxon>Hyphomicrobiales</taxon>
        <taxon>Aurantimonadaceae</taxon>
        <taxon>Aureimonas</taxon>
    </lineage>
</organism>
<evidence type="ECO:0000256" key="5">
    <source>
        <dbReference type="ARBA" id="ARBA00022692"/>
    </source>
</evidence>
<comment type="subcellular location">
    <subcellularLocation>
        <location evidence="1">Cell inner membrane</location>
        <topology evidence="1">Multi-pass membrane protein</topology>
    </subcellularLocation>
</comment>
<dbReference type="AlphaFoldDB" id="A0A0B1Q747"/>
<proteinExistence type="inferred from homology"/>
<dbReference type="InterPro" id="IPR021147">
    <property type="entry name" value="DUF697"/>
</dbReference>
<dbReference type="NCBIfam" id="TIGR01620">
    <property type="entry name" value="hyp_HI0043"/>
    <property type="match status" value="1"/>
</dbReference>
<sequence>MSEDRPRNPRSFAHPVPPQPVVEAAGRSPRGFRDLASVTIEPDEALEQEALDALDAAPAVMRPRRRRLTFGKVFMAGLGLVVSLATGLALDSLIRDFFARAEWLGYVAAGASALLVLGAVGVAIRELHAISRLRLVERERRDAQKAFDDNDEAAAIKVTERLTAMLGAHADTYAGRQRLAGWKDEIIDGRDRIALAERELLAPLDARARALLLASAKRVSVVTAVSPRAIVDLAFVFFETVRLIRRMSELYGARPGTLGLIRLTRDVLAHLAVTGTIALGDGLVQQVLGQGLAQRLSAKLGEGVVNGLLTARVGLSAMDICRPMPFMSVERPGVGAILRALAASTDTAPERKG</sequence>
<dbReference type="STRING" id="370622.LA66_06540"/>
<evidence type="ECO:0000256" key="4">
    <source>
        <dbReference type="ARBA" id="ARBA00022519"/>
    </source>
</evidence>
<keyword evidence="4" id="KW-0997">Cell inner membrane</keyword>
<keyword evidence="3" id="KW-1003">Cell membrane</keyword>
<dbReference type="Pfam" id="PF05128">
    <property type="entry name" value="DUF697"/>
    <property type="match status" value="1"/>
</dbReference>
<comment type="similarity">
    <text evidence="2">Belongs to the UPF0283 family.</text>
</comment>
<keyword evidence="6 9" id="KW-1133">Transmembrane helix</keyword>
<evidence type="ECO:0000256" key="6">
    <source>
        <dbReference type="ARBA" id="ARBA00022989"/>
    </source>
</evidence>
<feature type="region of interest" description="Disordered" evidence="8">
    <location>
        <begin position="1"/>
        <end position="29"/>
    </location>
</feature>